<dbReference type="EMBL" id="JANEYF010005154">
    <property type="protein sequence ID" value="KAJ8929008.1"/>
    <property type="molecule type" value="Genomic_DNA"/>
</dbReference>
<evidence type="ECO:0000313" key="1">
    <source>
        <dbReference type="EMBL" id="KAJ8929008.1"/>
    </source>
</evidence>
<organism evidence="1 2">
    <name type="scientific">Rhamnusium bicolor</name>
    <dbReference type="NCBI Taxonomy" id="1586634"/>
    <lineage>
        <taxon>Eukaryota</taxon>
        <taxon>Metazoa</taxon>
        <taxon>Ecdysozoa</taxon>
        <taxon>Arthropoda</taxon>
        <taxon>Hexapoda</taxon>
        <taxon>Insecta</taxon>
        <taxon>Pterygota</taxon>
        <taxon>Neoptera</taxon>
        <taxon>Endopterygota</taxon>
        <taxon>Coleoptera</taxon>
        <taxon>Polyphaga</taxon>
        <taxon>Cucujiformia</taxon>
        <taxon>Chrysomeloidea</taxon>
        <taxon>Cerambycidae</taxon>
        <taxon>Lepturinae</taxon>
        <taxon>Rhagiini</taxon>
        <taxon>Rhamnusium</taxon>
    </lineage>
</organism>
<reference evidence="1" key="1">
    <citation type="journal article" date="2023" name="Insect Mol. Biol.">
        <title>Genome sequencing provides insights into the evolution of gene families encoding plant cell wall-degrading enzymes in longhorned beetles.</title>
        <authorList>
            <person name="Shin N.R."/>
            <person name="Okamura Y."/>
            <person name="Kirsch R."/>
            <person name="Pauchet Y."/>
        </authorList>
    </citation>
    <scope>NUCLEOTIDE SEQUENCE</scope>
    <source>
        <strain evidence="1">RBIC_L_NR</strain>
    </source>
</reference>
<sequence length="90" mass="10668">MSWKKCPYLLKYYESNNCSEEDNTLKIFPTNVKFRIASEYKEYFPQDQTNNVICDLNNNFGQFGIYHIDVNNTSCHVSILKEPVNIYSRK</sequence>
<accession>A0AAV8WR70</accession>
<comment type="caution">
    <text evidence="1">The sequence shown here is derived from an EMBL/GenBank/DDBJ whole genome shotgun (WGS) entry which is preliminary data.</text>
</comment>
<protein>
    <submittedName>
        <fullName evidence="1">Uncharacterized protein</fullName>
    </submittedName>
</protein>
<dbReference type="Proteomes" id="UP001162156">
    <property type="component" value="Unassembled WGS sequence"/>
</dbReference>
<dbReference type="AlphaFoldDB" id="A0AAV8WR70"/>
<name>A0AAV8WR70_9CUCU</name>
<evidence type="ECO:0000313" key="2">
    <source>
        <dbReference type="Proteomes" id="UP001162156"/>
    </source>
</evidence>
<proteinExistence type="predicted"/>
<keyword evidence="2" id="KW-1185">Reference proteome</keyword>
<gene>
    <name evidence="1" type="ORF">NQ314_018367</name>
</gene>